<feature type="non-terminal residue" evidence="1">
    <location>
        <position position="1"/>
    </location>
</feature>
<sequence>LDTVINNAEMKRIKNNIDISNSNLLLTENLQKMGASDTYINKVLESAPFEYKISYCDLSGMLKHTNITLFKAGKINPNYNDDSQIELVESIIKSIDNNISQWLTNPLEIKLMENHHHNNILECTSEIINAIGIKEKVSI</sequence>
<proteinExistence type="predicted"/>
<evidence type="ECO:0000313" key="1">
    <source>
        <dbReference type="EMBL" id="KMJ44118.1"/>
    </source>
</evidence>
<gene>
    <name evidence="1" type="ORF">AB204_16010</name>
</gene>
<reference evidence="1 2" key="1">
    <citation type="submission" date="2015-06" db="EMBL/GenBank/DDBJ databases">
        <title>Draft Whole-Genome Sequence of the Entomopathogenic Bacterium Xenorhabdus khoisanae.</title>
        <authorList>
            <person name="Naidoo S."/>
            <person name="Featherston J."/>
            <person name="Gray V.M."/>
        </authorList>
    </citation>
    <scope>NUCLEOTIDE SEQUENCE [LARGE SCALE GENOMIC DNA]</scope>
    <source>
        <strain evidence="1 2">MCB</strain>
    </source>
</reference>
<organism evidence="1 2">
    <name type="scientific">Xenorhabdus khoisanae</name>
    <dbReference type="NCBI Taxonomy" id="880157"/>
    <lineage>
        <taxon>Bacteria</taxon>
        <taxon>Pseudomonadati</taxon>
        <taxon>Pseudomonadota</taxon>
        <taxon>Gammaproteobacteria</taxon>
        <taxon>Enterobacterales</taxon>
        <taxon>Morganellaceae</taxon>
        <taxon>Xenorhabdus</taxon>
    </lineage>
</organism>
<dbReference type="RefSeq" id="WP_047964367.1">
    <property type="nucleotide sequence ID" value="NZ_CAWMBG010000120.1"/>
</dbReference>
<dbReference type="AlphaFoldDB" id="A0A0J5FPB7"/>
<protein>
    <submittedName>
        <fullName evidence="1">Uncharacterized protein</fullName>
    </submittedName>
</protein>
<name>A0A0J5FPB7_9GAMM</name>
<dbReference type="EMBL" id="LFCV01000120">
    <property type="protein sequence ID" value="KMJ44118.1"/>
    <property type="molecule type" value="Genomic_DNA"/>
</dbReference>
<dbReference type="Proteomes" id="UP000036277">
    <property type="component" value="Unassembled WGS sequence"/>
</dbReference>
<accession>A0A0J5FPB7</accession>
<keyword evidence="2" id="KW-1185">Reference proteome</keyword>
<evidence type="ECO:0000313" key="2">
    <source>
        <dbReference type="Proteomes" id="UP000036277"/>
    </source>
</evidence>
<comment type="caution">
    <text evidence="1">The sequence shown here is derived from an EMBL/GenBank/DDBJ whole genome shotgun (WGS) entry which is preliminary data.</text>
</comment>
<dbReference type="PATRIC" id="fig|880157.4.peg.3417"/>